<dbReference type="RefSeq" id="WP_217067665.1">
    <property type="nucleotide sequence ID" value="NZ_JAHQCS010000142.1"/>
</dbReference>
<comment type="caution">
    <text evidence="1">The sequence shown here is derived from an EMBL/GenBank/DDBJ whole genome shotgun (WGS) entry which is preliminary data.</text>
</comment>
<dbReference type="InterPro" id="IPR014867">
    <property type="entry name" value="Spore_coat_CotH_CotH2/3/7"/>
</dbReference>
<organism evidence="1 2">
    <name type="scientific">Evansella tamaricis</name>
    <dbReference type="NCBI Taxonomy" id="2069301"/>
    <lineage>
        <taxon>Bacteria</taxon>
        <taxon>Bacillati</taxon>
        <taxon>Bacillota</taxon>
        <taxon>Bacilli</taxon>
        <taxon>Bacillales</taxon>
        <taxon>Bacillaceae</taxon>
        <taxon>Evansella</taxon>
    </lineage>
</organism>
<keyword evidence="2" id="KW-1185">Reference proteome</keyword>
<name>A0ABS6JM52_9BACI</name>
<proteinExistence type="predicted"/>
<keyword evidence="1" id="KW-0808">Transferase</keyword>
<evidence type="ECO:0000313" key="1">
    <source>
        <dbReference type="EMBL" id="MBU9713510.1"/>
    </source>
</evidence>
<keyword evidence="1" id="KW-0418">Kinase</keyword>
<gene>
    <name evidence="1" type="ORF">KS419_17415</name>
</gene>
<dbReference type="GO" id="GO:0016301">
    <property type="term" value="F:kinase activity"/>
    <property type="evidence" value="ECO:0007669"/>
    <property type="project" value="UniProtKB-KW"/>
</dbReference>
<dbReference type="Proteomes" id="UP000784880">
    <property type="component" value="Unassembled WGS sequence"/>
</dbReference>
<dbReference type="Pfam" id="PF08757">
    <property type="entry name" value="CotH"/>
    <property type="match status" value="1"/>
</dbReference>
<protein>
    <submittedName>
        <fullName evidence="1">CotH kinase family protein</fullName>
    </submittedName>
</protein>
<reference evidence="1 2" key="1">
    <citation type="submission" date="2021-06" db="EMBL/GenBank/DDBJ databases">
        <title>Bacillus sp. RD4P76, an endophyte from a halophyte.</title>
        <authorList>
            <person name="Sun J.-Q."/>
        </authorList>
    </citation>
    <scope>NUCLEOTIDE SEQUENCE [LARGE SCALE GENOMIC DNA]</scope>
    <source>
        <strain evidence="1 2">CGMCC 1.15917</strain>
    </source>
</reference>
<evidence type="ECO:0000313" key="2">
    <source>
        <dbReference type="Proteomes" id="UP000784880"/>
    </source>
</evidence>
<sequence length="258" mass="31152">MDREHYTILERQGRYYEGLEDGLGHYEEMLNFISKNSLQDQTNYNHINTMMDTQNFLTYFILQIYNANTDWPHKNIRFWRYENVQNEENLLPQLDGRWRWLVFDVDRSLGYVSYSHNTLKMVTDEFHHRNSDQRINFLLRALLENDSFTLDFINEFADHLNTTFSHERVIDNIDTIKEAIKPEMTRHIDRWGMPTTYQEWLDNVDIMREFALNRPGIVRQHIIEHFNLSGTSKLHVMYHNSYGKIKVNTVSLSDNTWY</sequence>
<dbReference type="EMBL" id="JAHQCS010000142">
    <property type="protein sequence ID" value="MBU9713510.1"/>
    <property type="molecule type" value="Genomic_DNA"/>
</dbReference>
<accession>A0ABS6JM52</accession>